<evidence type="ECO:0000256" key="1">
    <source>
        <dbReference type="SAM" id="MobiDB-lite"/>
    </source>
</evidence>
<accession>A0A061RC02</accession>
<dbReference type="EMBL" id="GBEZ01018394">
    <property type="protein sequence ID" value="JAC68036.1"/>
    <property type="molecule type" value="Transcribed_RNA"/>
</dbReference>
<name>A0A061RC02_9CHLO</name>
<feature type="non-terminal residue" evidence="2">
    <location>
        <position position="1"/>
    </location>
</feature>
<gene>
    <name evidence="2" type="ORF">TSPGSL018_9674</name>
</gene>
<protein>
    <submittedName>
        <fullName evidence="2">Uncharacterized protein</fullName>
    </submittedName>
</protein>
<reference evidence="2" key="1">
    <citation type="submission" date="2014-05" db="EMBL/GenBank/DDBJ databases">
        <title>The transcriptome of the halophilic microalga Tetraselmis sp. GSL018 isolated from the Great Salt Lake, Utah.</title>
        <authorList>
            <person name="Jinkerson R.E."/>
            <person name="D'Adamo S."/>
            <person name="Posewitz M.C."/>
        </authorList>
    </citation>
    <scope>NUCLEOTIDE SEQUENCE</scope>
    <source>
        <strain evidence="2">GSL018</strain>
    </source>
</reference>
<feature type="non-terminal residue" evidence="2">
    <location>
        <position position="74"/>
    </location>
</feature>
<feature type="compositionally biased region" description="Basic and acidic residues" evidence="1">
    <location>
        <begin position="11"/>
        <end position="35"/>
    </location>
</feature>
<organism evidence="2">
    <name type="scientific">Tetraselmis sp. GSL018</name>
    <dbReference type="NCBI Taxonomy" id="582737"/>
    <lineage>
        <taxon>Eukaryota</taxon>
        <taxon>Viridiplantae</taxon>
        <taxon>Chlorophyta</taxon>
        <taxon>core chlorophytes</taxon>
        <taxon>Chlorodendrophyceae</taxon>
        <taxon>Chlorodendrales</taxon>
        <taxon>Chlorodendraceae</taxon>
        <taxon>Tetraselmis</taxon>
    </lineage>
</organism>
<evidence type="ECO:0000313" key="2">
    <source>
        <dbReference type="EMBL" id="JAC68036.1"/>
    </source>
</evidence>
<proteinExistence type="predicted"/>
<dbReference type="AlphaFoldDB" id="A0A061RC02"/>
<sequence>QISNSRKKAHVDRSVEGKPSKKGRLDGRDGGDVARFRPKKRLSAVGTGNGGAAPSFPRSRRAHRKKLRALRFSN</sequence>
<feature type="compositionally biased region" description="Basic residues" evidence="1">
    <location>
        <begin position="1"/>
        <end position="10"/>
    </location>
</feature>
<feature type="compositionally biased region" description="Basic residues" evidence="1">
    <location>
        <begin position="58"/>
        <end position="74"/>
    </location>
</feature>
<feature type="region of interest" description="Disordered" evidence="1">
    <location>
        <begin position="1"/>
        <end position="74"/>
    </location>
</feature>